<feature type="compositionally biased region" description="Low complexity" evidence="3">
    <location>
        <begin position="314"/>
        <end position="331"/>
    </location>
</feature>
<dbReference type="GO" id="GO:0045944">
    <property type="term" value="P:positive regulation of transcription by RNA polymerase II"/>
    <property type="evidence" value="ECO:0007669"/>
    <property type="project" value="TreeGrafter"/>
</dbReference>
<dbReference type="AlphaFoldDB" id="A0A2V1E7C1"/>
<dbReference type="PANTHER" id="PTHR37534">
    <property type="entry name" value="TRANSCRIPTIONAL ACTIVATOR PROTEIN UGA3"/>
    <property type="match status" value="1"/>
</dbReference>
<dbReference type="InterPro" id="IPR001138">
    <property type="entry name" value="Zn2Cys6_DnaBD"/>
</dbReference>
<feature type="region of interest" description="Disordered" evidence="3">
    <location>
        <begin position="1"/>
        <end position="62"/>
    </location>
</feature>
<feature type="transmembrane region" description="Helical" evidence="4">
    <location>
        <begin position="796"/>
        <end position="813"/>
    </location>
</feature>
<dbReference type="Pfam" id="PF00172">
    <property type="entry name" value="Zn_clus"/>
    <property type="match status" value="1"/>
</dbReference>
<feature type="compositionally biased region" description="Polar residues" evidence="3">
    <location>
        <begin position="279"/>
        <end position="290"/>
    </location>
</feature>
<gene>
    <name evidence="6" type="ORF">DM02DRAFT_515697</name>
</gene>
<dbReference type="Proteomes" id="UP000244855">
    <property type="component" value="Unassembled WGS sequence"/>
</dbReference>
<feature type="compositionally biased region" description="Polar residues" evidence="3">
    <location>
        <begin position="230"/>
        <end position="247"/>
    </location>
</feature>
<keyword evidence="4" id="KW-1133">Transmembrane helix</keyword>
<reference evidence="6 7" key="1">
    <citation type="journal article" date="2018" name="Sci. Rep.">
        <title>Comparative genomics provides insights into the lifestyle and reveals functional heterogeneity of dark septate endophytic fungi.</title>
        <authorList>
            <person name="Knapp D.G."/>
            <person name="Nemeth J.B."/>
            <person name="Barry K."/>
            <person name="Hainaut M."/>
            <person name="Henrissat B."/>
            <person name="Johnson J."/>
            <person name="Kuo A."/>
            <person name="Lim J.H.P."/>
            <person name="Lipzen A."/>
            <person name="Nolan M."/>
            <person name="Ohm R.A."/>
            <person name="Tamas L."/>
            <person name="Grigoriev I.V."/>
            <person name="Spatafora J.W."/>
            <person name="Nagy L.G."/>
            <person name="Kovacs G.M."/>
        </authorList>
    </citation>
    <scope>NUCLEOTIDE SEQUENCE [LARGE SCALE GENOMIC DNA]</scope>
    <source>
        <strain evidence="6 7">DSE2036</strain>
    </source>
</reference>
<keyword evidence="7" id="KW-1185">Reference proteome</keyword>
<dbReference type="CDD" id="cd00067">
    <property type="entry name" value="GAL4"/>
    <property type="match status" value="1"/>
</dbReference>
<evidence type="ECO:0000256" key="4">
    <source>
        <dbReference type="SAM" id="Phobius"/>
    </source>
</evidence>
<feature type="region of interest" description="Disordered" evidence="3">
    <location>
        <begin position="202"/>
        <end position="266"/>
    </location>
</feature>
<evidence type="ECO:0000259" key="5">
    <source>
        <dbReference type="PROSITE" id="PS50048"/>
    </source>
</evidence>
<evidence type="ECO:0000256" key="3">
    <source>
        <dbReference type="SAM" id="MobiDB-lite"/>
    </source>
</evidence>
<keyword evidence="4" id="KW-0812">Transmembrane</keyword>
<dbReference type="SMART" id="SM00066">
    <property type="entry name" value="GAL4"/>
    <property type="match status" value="1"/>
</dbReference>
<dbReference type="Gene3D" id="4.10.240.10">
    <property type="entry name" value="Zn(2)-C6 fungal-type DNA-binding domain"/>
    <property type="match status" value="1"/>
</dbReference>
<keyword evidence="4" id="KW-0472">Membrane</keyword>
<dbReference type="OrthoDB" id="3886144at2759"/>
<dbReference type="GO" id="GO:0000976">
    <property type="term" value="F:transcription cis-regulatory region binding"/>
    <property type="evidence" value="ECO:0007669"/>
    <property type="project" value="TreeGrafter"/>
</dbReference>
<proteinExistence type="predicted"/>
<dbReference type="GO" id="GO:0005634">
    <property type="term" value="C:nucleus"/>
    <property type="evidence" value="ECO:0007669"/>
    <property type="project" value="UniProtKB-SubCell"/>
</dbReference>
<sequence>MAGAITISSPSLSPVSAMASSMPANHVKKAIRPPAPTNKDIHQPSDAPAPSTKRKQSKSRNGCVTCKAKRLKCDETKPTCQQCARRTVPCGGYKKDFKWRPFEETTYTAPGKASAKTKKKGVSTTSYQPLSQFQIQVQPQIQHHPQPVRVEPTLPQNAYYSSVRPPQGTNAQTRAFSNTLQPPQAMSNVYTCTIPPPSPYVPAPSPTSPVESFVTGSAGSGSSVFESGSVDTQRTRVTASSSASPGQSPRLVDLLLPGTDLNMPPEEYSSFLEQHESFYQPTGLTPPSNSGDDDDIEELPRHPESEWRFSSFRAASPTPSDSSSSARSNSPKTPIYMVPQPTSTDMLTRRFDRDTCGILSVKDGPTENPWRMLIWPLARDCEALYHAIVSMTSFHQSRDAPALRIHGIDHMRTSIHALRAGLENMRVDAAISTTLVLAFSESWDQHISTGINHIKGAKMLIDKALVQHNKKPMRGEELARLQFLCNTWTYMDVIARLTSTDGDESHDYDSLFDSFNMGGSKDAQLDPLMGCAGTLFPVIGRVANLVRKVRQTHTDHNSPAIISQAIELKRQLEQWMPPSYIEDPEDETTSPHDSIKTATAYQYATLLYLHQAIPEAPSLPSLTLAQKICREIATVPMSSRSTIVQIFPLMAAGCELVSECDRQWVRDRWDMMARRMKIGIIEKCLDVTREVWTRRDAFSSDTPIFKIEESEDGFSPALPLKRSFDTMAEDSETAGGFSWLEPSRKRQASVTNLLPEFTVKGRLHWLGVMTDWNWEGECLQLYFVTLRTPTLTCSSFTWMNIAFFFVVFAVLSARRL</sequence>
<dbReference type="EMBL" id="KZ805311">
    <property type="protein sequence ID" value="PVI06032.1"/>
    <property type="molecule type" value="Genomic_DNA"/>
</dbReference>
<name>A0A2V1E7C1_9PLEO</name>
<evidence type="ECO:0000256" key="1">
    <source>
        <dbReference type="ARBA" id="ARBA00004123"/>
    </source>
</evidence>
<dbReference type="GO" id="GO:0000981">
    <property type="term" value="F:DNA-binding transcription factor activity, RNA polymerase II-specific"/>
    <property type="evidence" value="ECO:0007669"/>
    <property type="project" value="InterPro"/>
</dbReference>
<keyword evidence="2" id="KW-0539">Nucleus</keyword>
<dbReference type="Pfam" id="PF11951">
    <property type="entry name" value="Fungal_trans_2"/>
    <property type="match status" value="1"/>
</dbReference>
<comment type="subcellular location">
    <subcellularLocation>
        <location evidence="1">Nucleus</location>
    </subcellularLocation>
</comment>
<protein>
    <recommendedName>
        <fullName evidence="5">Zn(2)-C6 fungal-type domain-containing protein</fullName>
    </recommendedName>
</protein>
<dbReference type="PROSITE" id="PS50048">
    <property type="entry name" value="ZN2_CY6_FUNGAL_2"/>
    <property type="match status" value="1"/>
</dbReference>
<dbReference type="InterPro" id="IPR036864">
    <property type="entry name" value="Zn2-C6_fun-type_DNA-bd_sf"/>
</dbReference>
<feature type="compositionally biased region" description="Low complexity" evidence="3">
    <location>
        <begin position="216"/>
        <end position="229"/>
    </location>
</feature>
<dbReference type="SUPFAM" id="SSF57701">
    <property type="entry name" value="Zn2/Cys6 DNA-binding domain"/>
    <property type="match status" value="1"/>
</dbReference>
<feature type="compositionally biased region" description="Low complexity" evidence="3">
    <location>
        <begin position="8"/>
        <end position="24"/>
    </location>
</feature>
<organism evidence="6 7">
    <name type="scientific">Periconia macrospinosa</name>
    <dbReference type="NCBI Taxonomy" id="97972"/>
    <lineage>
        <taxon>Eukaryota</taxon>
        <taxon>Fungi</taxon>
        <taxon>Dikarya</taxon>
        <taxon>Ascomycota</taxon>
        <taxon>Pezizomycotina</taxon>
        <taxon>Dothideomycetes</taxon>
        <taxon>Pleosporomycetidae</taxon>
        <taxon>Pleosporales</taxon>
        <taxon>Massarineae</taxon>
        <taxon>Periconiaceae</taxon>
        <taxon>Periconia</taxon>
    </lineage>
</organism>
<evidence type="ECO:0000313" key="7">
    <source>
        <dbReference type="Proteomes" id="UP000244855"/>
    </source>
</evidence>
<feature type="region of interest" description="Disordered" evidence="3">
    <location>
        <begin position="279"/>
        <end position="340"/>
    </location>
</feature>
<evidence type="ECO:0000256" key="2">
    <source>
        <dbReference type="ARBA" id="ARBA00023242"/>
    </source>
</evidence>
<dbReference type="PROSITE" id="PS00463">
    <property type="entry name" value="ZN2_CY6_FUNGAL_1"/>
    <property type="match status" value="1"/>
</dbReference>
<dbReference type="STRING" id="97972.A0A2V1E7C1"/>
<accession>A0A2V1E7C1</accession>
<dbReference type="InterPro" id="IPR021858">
    <property type="entry name" value="Fun_TF"/>
</dbReference>
<feature type="domain" description="Zn(2)-C6 fungal-type" evidence="5">
    <location>
        <begin position="62"/>
        <end position="90"/>
    </location>
</feature>
<feature type="compositionally biased region" description="Basic and acidic residues" evidence="3">
    <location>
        <begin position="298"/>
        <end position="307"/>
    </location>
</feature>
<dbReference type="PANTHER" id="PTHR37534:SF47">
    <property type="entry name" value="ZN(2)-C6 FUNGAL-TYPE DOMAIN-CONTAINING PROTEIN"/>
    <property type="match status" value="1"/>
</dbReference>
<evidence type="ECO:0000313" key="6">
    <source>
        <dbReference type="EMBL" id="PVI06032.1"/>
    </source>
</evidence>
<dbReference type="GO" id="GO:0008270">
    <property type="term" value="F:zinc ion binding"/>
    <property type="evidence" value="ECO:0007669"/>
    <property type="project" value="InterPro"/>
</dbReference>